<gene>
    <name evidence="1" type="ORF">CTM46_07150</name>
</gene>
<dbReference type="Proteomes" id="UP000230742">
    <property type="component" value="Chromosome 1"/>
</dbReference>
<dbReference type="RefSeq" id="WP_100014320.1">
    <property type="nucleotide sequence ID" value="NZ_CP024727.1"/>
</dbReference>
<dbReference type="CDD" id="cd10032">
    <property type="entry name" value="UDG-F6_HDG"/>
    <property type="match status" value="1"/>
</dbReference>
<dbReference type="SUPFAM" id="SSF52141">
    <property type="entry name" value="Uracil-DNA glycosylase-like"/>
    <property type="match status" value="1"/>
</dbReference>
<evidence type="ECO:0000313" key="2">
    <source>
        <dbReference type="Proteomes" id="UP000230742"/>
    </source>
</evidence>
<accession>A0A2D3LKZ5</accession>
<dbReference type="EMBL" id="CP024727">
    <property type="protein sequence ID" value="ATV31238.1"/>
    <property type="molecule type" value="Genomic_DNA"/>
</dbReference>
<organism evidence="1 2">
    <name type="scientific">Prevotella intermedia</name>
    <dbReference type="NCBI Taxonomy" id="28131"/>
    <lineage>
        <taxon>Bacteria</taxon>
        <taxon>Pseudomonadati</taxon>
        <taxon>Bacteroidota</taxon>
        <taxon>Bacteroidia</taxon>
        <taxon>Bacteroidales</taxon>
        <taxon>Prevotellaceae</taxon>
        <taxon>Prevotella</taxon>
    </lineage>
</organism>
<proteinExistence type="predicted"/>
<dbReference type="InterPro" id="IPR036895">
    <property type="entry name" value="Uracil-DNA_glycosylase-like_sf"/>
</dbReference>
<protein>
    <submittedName>
        <fullName evidence="1">DNA glycosylase</fullName>
    </submittedName>
</protein>
<dbReference type="AlphaFoldDB" id="A0A2D3LKZ5"/>
<evidence type="ECO:0000313" key="1">
    <source>
        <dbReference type="EMBL" id="ATV31238.1"/>
    </source>
</evidence>
<name>A0A2D3LKZ5_PREIN</name>
<reference evidence="1 2" key="1">
    <citation type="submission" date="2017-11" db="EMBL/GenBank/DDBJ databases">
        <title>Genome sequencing of Prevotella intermedia KCOM 1949.</title>
        <authorList>
            <person name="Kook J.-K."/>
            <person name="Park S.-N."/>
            <person name="Lim Y.K."/>
        </authorList>
    </citation>
    <scope>NUCLEOTIDE SEQUENCE [LARGE SCALE GENOMIC DNA]</scope>
    <source>
        <strain evidence="1 2">KCOM 1949</strain>
    </source>
</reference>
<sequence>MEIETHPFEPWLPVNAKLLMLGTFPPAPKRWAMEWYYPNFTNDMWRIFGLIFFGDKLHFVDEENKTYRLNELKQFLKEKGAALFDTALRIRRTTGTASDKDLEIVEPADLDGMLRSLPECKAVLAAGQLATKVFTEHYNIDARNLKMGEYRTFDFEGRALKLYRQPSSSRAYPMKVEKKAVYYEQMFKEIQII</sequence>
<dbReference type="Gene3D" id="3.40.470.10">
    <property type="entry name" value="Uracil-DNA glycosylase-like domain"/>
    <property type="match status" value="1"/>
</dbReference>